<keyword evidence="2" id="KW-1185">Reference proteome</keyword>
<feature type="non-terminal residue" evidence="1">
    <location>
        <position position="1"/>
    </location>
</feature>
<dbReference type="Proteomes" id="UP001329430">
    <property type="component" value="Chromosome 7"/>
</dbReference>
<evidence type="ECO:0000313" key="1">
    <source>
        <dbReference type="EMBL" id="KAK5640879.1"/>
    </source>
</evidence>
<name>A0AAN7VCI5_9COLE</name>
<evidence type="ECO:0000313" key="2">
    <source>
        <dbReference type="Proteomes" id="UP001329430"/>
    </source>
</evidence>
<proteinExistence type="predicted"/>
<accession>A0AAN7VCI5</accession>
<protein>
    <submittedName>
        <fullName evidence="1">Uncharacterized protein</fullName>
    </submittedName>
</protein>
<dbReference type="AlphaFoldDB" id="A0AAN7VCI5"/>
<reference evidence="1 2" key="1">
    <citation type="journal article" date="2024" name="Insects">
        <title>An Improved Chromosome-Level Genome Assembly of the Firefly Pyrocoelia pectoralis.</title>
        <authorList>
            <person name="Fu X."/>
            <person name="Meyer-Rochow V.B."/>
            <person name="Ballantyne L."/>
            <person name="Zhu X."/>
        </authorList>
    </citation>
    <scope>NUCLEOTIDE SEQUENCE [LARGE SCALE GENOMIC DNA]</scope>
    <source>
        <strain evidence="1">XCY_ONT2</strain>
    </source>
</reference>
<organism evidence="1 2">
    <name type="scientific">Pyrocoelia pectoralis</name>
    <dbReference type="NCBI Taxonomy" id="417401"/>
    <lineage>
        <taxon>Eukaryota</taxon>
        <taxon>Metazoa</taxon>
        <taxon>Ecdysozoa</taxon>
        <taxon>Arthropoda</taxon>
        <taxon>Hexapoda</taxon>
        <taxon>Insecta</taxon>
        <taxon>Pterygota</taxon>
        <taxon>Neoptera</taxon>
        <taxon>Endopterygota</taxon>
        <taxon>Coleoptera</taxon>
        <taxon>Polyphaga</taxon>
        <taxon>Elateriformia</taxon>
        <taxon>Elateroidea</taxon>
        <taxon>Lampyridae</taxon>
        <taxon>Lampyrinae</taxon>
        <taxon>Pyrocoelia</taxon>
    </lineage>
</organism>
<sequence length="90" mass="10694">KISRKIYKGRKEGEIWQRSNKELRELFNEPDVIGTAKVNRLRWMGYLERIDSERVPKRIMDSGIGGRPKARWMNEVLKNEDKKLEKHSLG</sequence>
<comment type="caution">
    <text evidence="1">The sequence shown here is derived from an EMBL/GenBank/DDBJ whole genome shotgun (WGS) entry which is preliminary data.</text>
</comment>
<dbReference type="EMBL" id="JAVRBK010000007">
    <property type="protein sequence ID" value="KAK5640879.1"/>
    <property type="molecule type" value="Genomic_DNA"/>
</dbReference>
<gene>
    <name evidence="1" type="ORF">RI129_009426</name>
</gene>